<dbReference type="InterPro" id="IPR020845">
    <property type="entry name" value="AMP-binding_CS"/>
</dbReference>
<dbReference type="Proteomes" id="UP000216913">
    <property type="component" value="Unassembled WGS sequence"/>
</dbReference>
<dbReference type="Gene3D" id="3.40.50.12780">
    <property type="entry name" value="N-terminal domain of ligase-like"/>
    <property type="match status" value="1"/>
</dbReference>
<dbReference type="GO" id="GO:0016878">
    <property type="term" value="F:acid-thiol ligase activity"/>
    <property type="evidence" value="ECO:0007669"/>
    <property type="project" value="UniProtKB-ARBA"/>
</dbReference>
<accession>A0A261TQB4</accession>
<dbReference type="AlphaFoldDB" id="A0A261TQB4"/>
<dbReference type="Pfam" id="PF13193">
    <property type="entry name" value="AMP-binding_C"/>
    <property type="match status" value="1"/>
</dbReference>
<dbReference type="InterPro" id="IPR045851">
    <property type="entry name" value="AMP-bd_C_sf"/>
</dbReference>
<feature type="domain" description="AMP-dependent synthetase/ligase" evidence="1">
    <location>
        <begin position="26"/>
        <end position="366"/>
    </location>
</feature>
<evidence type="ECO:0000259" key="1">
    <source>
        <dbReference type="Pfam" id="PF00501"/>
    </source>
</evidence>
<reference evidence="3 4" key="1">
    <citation type="submission" date="2017-05" db="EMBL/GenBank/DDBJ databases">
        <title>Complete and WGS of Bordetella genogroups.</title>
        <authorList>
            <person name="Spilker T."/>
            <person name="LiPuma J."/>
        </authorList>
    </citation>
    <scope>NUCLEOTIDE SEQUENCE [LARGE SCALE GENOMIC DNA]</scope>
    <source>
        <strain evidence="3 4">AU10456</strain>
    </source>
</reference>
<comment type="caution">
    <text evidence="3">The sequence shown here is derived from an EMBL/GenBank/DDBJ whole genome shotgun (WGS) entry which is preliminary data.</text>
</comment>
<dbReference type="PANTHER" id="PTHR43767">
    <property type="entry name" value="LONG-CHAIN-FATTY-ACID--COA LIGASE"/>
    <property type="match status" value="1"/>
</dbReference>
<protein>
    <submittedName>
        <fullName evidence="3">Acetyl-CoA synthetase</fullName>
    </submittedName>
</protein>
<proteinExistence type="predicted"/>
<dbReference type="InterPro" id="IPR025110">
    <property type="entry name" value="AMP-bd_C"/>
</dbReference>
<sequence>MPALDTPAADIRNLGALAGAPGLADGDAIALIGLDASGAAVAVSHDEFAAQAEGVAQGLRARGYAPGERIAVLAANSTRYLATLCGIMRAGLIAVPVNFKFPPALIAYVIGDSGARLVFHDGARADAVPAGVAAQPLDDASWDAFLAPGSQPPWTPGPEDVALMLYTSGSTGKPKGVRLSHAGQLWTVRTRQAATPLDRERTLIAAPLYHMNALALAFLVLGCRATAVLLPQFDARLYIEAIARWQATWLTAVPPMIAMMLREHALLAATDLSSVGVIRMGSAPVSASLLAQIRALFPNARVINAYGTTEGGPVVFGPHPLGLPTPPLAVGYPHPAVDIRLAQGPDDAPDTGILELRSPGLMLGYHARPDLVLPISADGFYRTGDVFTRDANGFYTFVGRRDDMFVCGGENIYPGEVERMLEAHPDVQQACVVPVEDDIKGAKPVAYIVPRAGATPDAEQIKQYALAHAPAYQHPRHVWFLPALPLAGTNKIDRGALLRDAAARVHAAATP</sequence>
<organism evidence="3 4">
    <name type="scientific">Bordetella genomosp. 5</name>
    <dbReference type="NCBI Taxonomy" id="1395608"/>
    <lineage>
        <taxon>Bacteria</taxon>
        <taxon>Pseudomonadati</taxon>
        <taxon>Pseudomonadota</taxon>
        <taxon>Betaproteobacteria</taxon>
        <taxon>Burkholderiales</taxon>
        <taxon>Alcaligenaceae</taxon>
        <taxon>Bordetella</taxon>
    </lineage>
</organism>
<dbReference type="SUPFAM" id="SSF56801">
    <property type="entry name" value="Acetyl-CoA synthetase-like"/>
    <property type="match status" value="1"/>
</dbReference>
<evidence type="ECO:0000313" key="3">
    <source>
        <dbReference type="EMBL" id="OZI51844.1"/>
    </source>
</evidence>
<gene>
    <name evidence="3" type="ORF">CAL25_09985</name>
</gene>
<dbReference type="InterPro" id="IPR042099">
    <property type="entry name" value="ANL_N_sf"/>
</dbReference>
<dbReference type="RefSeq" id="WP_094799798.1">
    <property type="nucleotide sequence ID" value="NZ_NEVP01000006.1"/>
</dbReference>
<dbReference type="OrthoDB" id="9766486at2"/>
<dbReference type="PANTHER" id="PTHR43767:SF1">
    <property type="entry name" value="NONRIBOSOMAL PEPTIDE SYNTHASE PES1 (EUROFUNG)-RELATED"/>
    <property type="match status" value="1"/>
</dbReference>
<dbReference type="InterPro" id="IPR050237">
    <property type="entry name" value="ATP-dep_AMP-bd_enzyme"/>
</dbReference>
<dbReference type="EMBL" id="NEVP01000006">
    <property type="protein sequence ID" value="OZI51844.1"/>
    <property type="molecule type" value="Genomic_DNA"/>
</dbReference>
<evidence type="ECO:0000313" key="4">
    <source>
        <dbReference type="Proteomes" id="UP000216913"/>
    </source>
</evidence>
<keyword evidence="4" id="KW-1185">Reference proteome</keyword>
<dbReference type="Pfam" id="PF00501">
    <property type="entry name" value="AMP-binding"/>
    <property type="match status" value="1"/>
</dbReference>
<dbReference type="PROSITE" id="PS00455">
    <property type="entry name" value="AMP_BINDING"/>
    <property type="match status" value="1"/>
</dbReference>
<evidence type="ECO:0000259" key="2">
    <source>
        <dbReference type="Pfam" id="PF13193"/>
    </source>
</evidence>
<dbReference type="Gene3D" id="3.30.300.30">
    <property type="match status" value="1"/>
</dbReference>
<name>A0A261TQB4_9BORD</name>
<feature type="domain" description="AMP-binding enzyme C-terminal" evidence="2">
    <location>
        <begin position="416"/>
        <end position="491"/>
    </location>
</feature>
<dbReference type="InterPro" id="IPR000873">
    <property type="entry name" value="AMP-dep_synth/lig_dom"/>
</dbReference>